<dbReference type="EMBL" id="FUZT01000005">
    <property type="protein sequence ID" value="SKC68659.1"/>
    <property type="molecule type" value="Genomic_DNA"/>
</dbReference>
<feature type="transmembrane region" description="Helical" evidence="1">
    <location>
        <begin position="36"/>
        <end position="54"/>
    </location>
</feature>
<name>A0A1T5KZ57_9FIRM</name>
<keyword evidence="1" id="KW-0812">Transmembrane</keyword>
<protein>
    <submittedName>
        <fullName evidence="2">Uncharacterized protein</fullName>
    </submittedName>
</protein>
<sequence length="86" mass="9708">MHLLLKILFAIVGLATKQLCCKALNEKYGAKSVKNFYIFSLFIGGYILYCIWGISSEDLLFSIPNSFAWGFMFGSIDINPLKCNKD</sequence>
<organism evidence="2 3">
    <name type="scientific">Maledivibacter halophilus</name>
    <dbReference type="NCBI Taxonomy" id="36842"/>
    <lineage>
        <taxon>Bacteria</taxon>
        <taxon>Bacillati</taxon>
        <taxon>Bacillota</taxon>
        <taxon>Clostridia</taxon>
        <taxon>Peptostreptococcales</taxon>
        <taxon>Caminicellaceae</taxon>
        <taxon>Maledivibacter</taxon>
    </lineage>
</organism>
<reference evidence="3" key="1">
    <citation type="submission" date="2017-02" db="EMBL/GenBank/DDBJ databases">
        <authorList>
            <person name="Varghese N."/>
            <person name="Submissions S."/>
        </authorList>
    </citation>
    <scope>NUCLEOTIDE SEQUENCE [LARGE SCALE GENOMIC DNA]</scope>
    <source>
        <strain evidence="3">M1</strain>
    </source>
</reference>
<gene>
    <name evidence="2" type="ORF">SAMN02194393_02172</name>
</gene>
<keyword evidence="1" id="KW-0472">Membrane</keyword>
<dbReference type="RefSeq" id="WP_079491583.1">
    <property type="nucleotide sequence ID" value="NZ_FUZT01000005.1"/>
</dbReference>
<keyword evidence="3" id="KW-1185">Reference proteome</keyword>
<accession>A0A1T5KZ57</accession>
<dbReference type="AlphaFoldDB" id="A0A1T5KZ57"/>
<evidence type="ECO:0000313" key="2">
    <source>
        <dbReference type="EMBL" id="SKC68659.1"/>
    </source>
</evidence>
<keyword evidence="1" id="KW-1133">Transmembrane helix</keyword>
<evidence type="ECO:0000313" key="3">
    <source>
        <dbReference type="Proteomes" id="UP000190285"/>
    </source>
</evidence>
<evidence type="ECO:0000256" key="1">
    <source>
        <dbReference type="SAM" id="Phobius"/>
    </source>
</evidence>
<proteinExistence type="predicted"/>
<dbReference type="Proteomes" id="UP000190285">
    <property type="component" value="Unassembled WGS sequence"/>
</dbReference>